<comment type="subunit">
    <text evidence="9">Component of the Mediator complex.</text>
</comment>
<sequence length="1139" mass="127815">MENGAYNAAHTNHHVGDAWTDGVDKGSLTAGQQHPPERKGKGKAIDNGSAVDVVAGGAEGQQESETGELPDELQHIITDIIPLNVILTRLAEYSHSALQDKIQELASMPMLQGLVNGNHNYHSSGAEDTSQESLDKKTNLLNFIQDLHTKWVKALVIVEWSKNADQVGKLIDIRSHLASQLEMYNMAFWELIKVKQEMQWAKVPSPDLKTALAVLSTGKVSWMPDFGYIPPPPMSPDEKKTWIHEINIALHMRLQLHEYDRTPRPFRDYTVADGRVTFKVDGEFEVDLTIADDVLEKQFWFIDFRFLFSPAVSRISDRAKEFMASKVNDALAAGGLLGCYKYLHEFTLTTKISEFGRQALELSTGRWIGTLKIERLYRALSIQYWVYRPHSRATKSWIILGVHSGQGPDGEETPESPSRIALRWFRDGREVKDVAIPFDVGTISTEKLLTTVVAKHVEHLLSSIYNRLLNKPRFSQGQARLALKVSDEPSESSLTMQLYGEHNITLQVERWMGPFILLPRTTIMTEGERKFNSSANPAEDGAASLEQLRCFFTMTDIKTHGRTVGWDVIRCPISAEELKSLVYSDQTASSREAYQALWMRYASWNPQWFVMMSMSLGGDQWWLIELSTQPQGPSGNRINMFTKIPMPTSDLRLSRSFFDHLAEYGKTMMLQITGLRALHRERLPHAAPTSQSIGRDPLSQMSVPKIYVQLSDILPPQTESSQSACTAWAKEHMPIEFRGLEPSPIEDETAAAGASSLQRRETGPGRGMLEAKLTVIDRRKFQFLRGNLDRDVLYDPKMGQFTFRLRVESGEAGLGLLKTRIQALQRLIAFVEAIRRAGRGAVPESATLREVIFTYSNSPPNGLTRDAQEPRVWRVQLDLAGEQGVNVILEKGNPHLRAIDFLRGAANSPKFDALPAWFILTLPLYRALERVEDSWARPLANSEGSCYVFQKSLDWVTIRFVLAGSSQRRVNLDIKPRDRNGNLKWYIARALSDLHANNENEEFNRVLRQRVWAASGNGFKSLATGAWADPDAGIENLLALISEAMLSMVGTPSPPPLQLQQALPQLSHLPQDQQPTPPQGPPAQQGLPARFPQQHLQQRPHQQHMPQANMNNQGQGQGQGQGQRPGMGKNNNTPVVVLD</sequence>
<evidence type="ECO:0000256" key="5">
    <source>
        <dbReference type="ARBA" id="ARBA00023159"/>
    </source>
</evidence>
<comment type="function">
    <text evidence="9">Component of the Mediator complex, a coactivator involved in the regulated transcription of nearly all RNA polymerase II-dependent genes. Mediator functions as a bridge to convey information from gene-specific regulatory proteins to the basal RNA polymerase II transcription machinery. Mediator is recruited to promoters by direct interactions with regulatory proteins and serves as a scaffold for the assembly of a functional preinitiation complex with RNA polymerase II and the general transcription factors.</text>
</comment>
<keyword evidence="13" id="KW-1185">Reference proteome</keyword>
<feature type="compositionally biased region" description="Gly residues" evidence="10">
    <location>
        <begin position="1115"/>
        <end position="1125"/>
    </location>
</feature>
<comment type="caution">
    <text evidence="12">The sequence shown here is derived from an EMBL/GenBank/DDBJ whole genome shotgun (WGS) entry which is preliminary data.</text>
</comment>
<evidence type="ECO:0000256" key="8">
    <source>
        <dbReference type="ARBA" id="ARBA00032007"/>
    </source>
</evidence>
<name>A0AAN6UNV2_9PEZI</name>
<comment type="similarity">
    <text evidence="2 9">Belongs to the Mediator complex subunit 14 family.</text>
</comment>
<comment type="subcellular location">
    <subcellularLocation>
        <location evidence="1 9">Nucleus</location>
    </subcellularLocation>
</comment>
<dbReference type="PANTHER" id="PTHR12809:SF2">
    <property type="entry name" value="MEDIATOR OF RNA POLYMERASE II TRANSCRIPTION SUBUNIT 14"/>
    <property type="match status" value="1"/>
</dbReference>
<evidence type="ECO:0000313" key="13">
    <source>
        <dbReference type="Proteomes" id="UP001304895"/>
    </source>
</evidence>
<feature type="region of interest" description="Disordered" evidence="10">
    <location>
        <begin position="1068"/>
        <end position="1139"/>
    </location>
</feature>
<keyword evidence="4 9" id="KW-0805">Transcription regulation</keyword>
<evidence type="ECO:0000256" key="6">
    <source>
        <dbReference type="ARBA" id="ARBA00023163"/>
    </source>
</evidence>
<keyword evidence="5 9" id="KW-0010">Activator</keyword>
<evidence type="ECO:0000259" key="11">
    <source>
        <dbReference type="Pfam" id="PF08638"/>
    </source>
</evidence>
<evidence type="ECO:0000256" key="1">
    <source>
        <dbReference type="ARBA" id="ARBA00004123"/>
    </source>
</evidence>
<dbReference type="GO" id="GO:0070847">
    <property type="term" value="C:core mediator complex"/>
    <property type="evidence" value="ECO:0007669"/>
    <property type="project" value="TreeGrafter"/>
</dbReference>
<feature type="region of interest" description="Disordered" evidence="10">
    <location>
        <begin position="17"/>
        <end position="46"/>
    </location>
</feature>
<feature type="compositionally biased region" description="Polar residues" evidence="10">
    <location>
        <begin position="1129"/>
        <end position="1139"/>
    </location>
</feature>
<evidence type="ECO:0000256" key="2">
    <source>
        <dbReference type="ARBA" id="ARBA00007813"/>
    </source>
</evidence>
<dbReference type="GO" id="GO:0006357">
    <property type="term" value="P:regulation of transcription by RNA polymerase II"/>
    <property type="evidence" value="ECO:0007669"/>
    <property type="project" value="InterPro"/>
</dbReference>
<keyword evidence="6 9" id="KW-0804">Transcription</keyword>
<evidence type="ECO:0000256" key="9">
    <source>
        <dbReference type="RuleBase" id="RU365082"/>
    </source>
</evidence>
<protein>
    <recommendedName>
        <fullName evidence="3 9">Mediator of RNA polymerase II transcription subunit 14</fullName>
    </recommendedName>
    <alternativeName>
        <fullName evidence="8 9">Mediator complex subunit 14</fullName>
    </alternativeName>
</protein>
<evidence type="ECO:0000256" key="7">
    <source>
        <dbReference type="ARBA" id="ARBA00023242"/>
    </source>
</evidence>
<feature type="compositionally biased region" description="Low complexity" evidence="10">
    <location>
        <begin position="1082"/>
        <end position="1107"/>
    </location>
</feature>
<dbReference type="GO" id="GO:0003712">
    <property type="term" value="F:transcription coregulator activity"/>
    <property type="evidence" value="ECO:0007669"/>
    <property type="project" value="UniProtKB-UniRule"/>
</dbReference>
<evidence type="ECO:0000256" key="3">
    <source>
        <dbReference type="ARBA" id="ARBA00019619"/>
    </source>
</evidence>
<evidence type="ECO:0000256" key="4">
    <source>
        <dbReference type="ARBA" id="ARBA00023015"/>
    </source>
</evidence>
<organism evidence="12 13">
    <name type="scientific">Trichocladium antarcticum</name>
    <dbReference type="NCBI Taxonomy" id="1450529"/>
    <lineage>
        <taxon>Eukaryota</taxon>
        <taxon>Fungi</taxon>
        <taxon>Dikarya</taxon>
        <taxon>Ascomycota</taxon>
        <taxon>Pezizomycotina</taxon>
        <taxon>Sordariomycetes</taxon>
        <taxon>Sordariomycetidae</taxon>
        <taxon>Sordariales</taxon>
        <taxon>Chaetomiaceae</taxon>
        <taxon>Trichocladium</taxon>
    </lineage>
</organism>
<reference evidence="12" key="1">
    <citation type="journal article" date="2023" name="Mol. Phylogenet. Evol.">
        <title>Genome-scale phylogeny and comparative genomics of the fungal order Sordariales.</title>
        <authorList>
            <person name="Hensen N."/>
            <person name="Bonometti L."/>
            <person name="Westerberg I."/>
            <person name="Brannstrom I.O."/>
            <person name="Guillou S."/>
            <person name="Cros-Aarteil S."/>
            <person name="Calhoun S."/>
            <person name="Haridas S."/>
            <person name="Kuo A."/>
            <person name="Mondo S."/>
            <person name="Pangilinan J."/>
            <person name="Riley R."/>
            <person name="LaButti K."/>
            <person name="Andreopoulos B."/>
            <person name="Lipzen A."/>
            <person name="Chen C."/>
            <person name="Yan M."/>
            <person name="Daum C."/>
            <person name="Ng V."/>
            <person name="Clum A."/>
            <person name="Steindorff A."/>
            <person name="Ohm R.A."/>
            <person name="Martin F."/>
            <person name="Silar P."/>
            <person name="Natvig D.O."/>
            <person name="Lalanne C."/>
            <person name="Gautier V."/>
            <person name="Ament-Velasquez S.L."/>
            <person name="Kruys A."/>
            <person name="Hutchinson M.I."/>
            <person name="Powell A.J."/>
            <person name="Barry K."/>
            <person name="Miller A.N."/>
            <person name="Grigoriev I.V."/>
            <person name="Debuchy R."/>
            <person name="Gladieux P."/>
            <person name="Hiltunen Thoren M."/>
            <person name="Johannesson H."/>
        </authorList>
    </citation>
    <scope>NUCLEOTIDE SEQUENCE</scope>
    <source>
        <strain evidence="12">CBS 123565</strain>
    </source>
</reference>
<keyword evidence="7 9" id="KW-0539">Nucleus</keyword>
<dbReference type="InterPro" id="IPR055122">
    <property type="entry name" value="Med14_N"/>
</dbReference>
<dbReference type="Proteomes" id="UP001304895">
    <property type="component" value="Unassembled WGS sequence"/>
</dbReference>
<dbReference type="EMBL" id="MU853403">
    <property type="protein sequence ID" value="KAK4136467.1"/>
    <property type="molecule type" value="Genomic_DNA"/>
</dbReference>
<dbReference type="Pfam" id="PF08638">
    <property type="entry name" value="Med14"/>
    <property type="match status" value="1"/>
</dbReference>
<dbReference type="PANTHER" id="PTHR12809">
    <property type="entry name" value="MEDIATOR COMPLEX SUBUNIT"/>
    <property type="match status" value="1"/>
</dbReference>
<dbReference type="AlphaFoldDB" id="A0AAN6UNV2"/>
<evidence type="ECO:0000313" key="12">
    <source>
        <dbReference type="EMBL" id="KAK4136467.1"/>
    </source>
</evidence>
<gene>
    <name evidence="12" type="ORF">BT67DRAFT_180283</name>
</gene>
<dbReference type="InterPro" id="IPR013947">
    <property type="entry name" value="Mediator_Med14"/>
</dbReference>
<proteinExistence type="inferred from homology"/>
<feature type="domain" description="Mediator complex subunit MED14 N-terminal" evidence="11">
    <location>
        <begin position="81"/>
        <end position="292"/>
    </location>
</feature>
<reference evidence="12" key="2">
    <citation type="submission" date="2023-05" db="EMBL/GenBank/DDBJ databases">
        <authorList>
            <consortium name="Lawrence Berkeley National Laboratory"/>
            <person name="Steindorff A."/>
            <person name="Hensen N."/>
            <person name="Bonometti L."/>
            <person name="Westerberg I."/>
            <person name="Brannstrom I.O."/>
            <person name="Guillou S."/>
            <person name="Cros-Aarteil S."/>
            <person name="Calhoun S."/>
            <person name="Haridas S."/>
            <person name="Kuo A."/>
            <person name="Mondo S."/>
            <person name="Pangilinan J."/>
            <person name="Riley R."/>
            <person name="Labutti K."/>
            <person name="Andreopoulos B."/>
            <person name="Lipzen A."/>
            <person name="Chen C."/>
            <person name="Yanf M."/>
            <person name="Daum C."/>
            <person name="Ng V."/>
            <person name="Clum A."/>
            <person name="Ohm R."/>
            <person name="Martin F."/>
            <person name="Silar P."/>
            <person name="Natvig D."/>
            <person name="Lalanne C."/>
            <person name="Gautier V."/>
            <person name="Ament-Velasquez S.L."/>
            <person name="Kruys A."/>
            <person name="Hutchinson M.I."/>
            <person name="Powell A.J."/>
            <person name="Barry K."/>
            <person name="Miller A.N."/>
            <person name="Grigoriev I.V."/>
            <person name="Debuchy R."/>
            <person name="Gladieux P."/>
            <person name="Thoren M.H."/>
            <person name="Johannesson H."/>
        </authorList>
    </citation>
    <scope>NUCLEOTIDE SEQUENCE</scope>
    <source>
        <strain evidence="12">CBS 123565</strain>
    </source>
</reference>
<evidence type="ECO:0000256" key="10">
    <source>
        <dbReference type="SAM" id="MobiDB-lite"/>
    </source>
</evidence>
<accession>A0AAN6UNV2</accession>
<dbReference type="GO" id="GO:0016592">
    <property type="term" value="C:mediator complex"/>
    <property type="evidence" value="ECO:0007669"/>
    <property type="project" value="UniProtKB-UniRule"/>
</dbReference>
<dbReference type="Pfam" id="PF26204">
    <property type="entry name" value="Med14_fung"/>
    <property type="match status" value="1"/>
</dbReference>